<protein>
    <recommendedName>
        <fullName evidence="1">Type II secretion system protein GspG C-terminal domain-containing protein</fullName>
    </recommendedName>
</protein>
<evidence type="ECO:0000313" key="3">
    <source>
        <dbReference type="Proteomes" id="UP000265509"/>
    </source>
</evidence>
<sequence>MSAVPGLCRGFKLFILAGLVVPHQENARLFRLATLCFSALTLAACSSDIDQATQLLTDSIRIKSDLEVNDVTRYPGGVVCGQYSAYLSYSEPRQEHAPFIVKDGELDRAPGALDWQLLCTDDPVTALVEETGIGPFTESNRELIKVNRDMTLLTAALENYHADNSSYPLESDGLQALLSKPQNDAFARNYREGGYLDELPLDPWGRPYRYQHTRWGRVKGHFELSTLGKSGTAGGEGPDADISSTHLPYLQRIARLLGVD</sequence>
<dbReference type="InterPro" id="IPR013545">
    <property type="entry name" value="T2SS_protein-GspG_C"/>
</dbReference>
<evidence type="ECO:0000313" key="2">
    <source>
        <dbReference type="EMBL" id="RLQ22817.1"/>
    </source>
</evidence>
<dbReference type="Proteomes" id="UP000265509">
    <property type="component" value="Unassembled WGS sequence"/>
</dbReference>
<dbReference type="InterPro" id="IPR045584">
    <property type="entry name" value="Pilin-like"/>
</dbReference>
<dbReference type="AlphaFoldDB" id="A0A3L7DYZ3"/>
<dbReference type="Gene3D" id="3.30.700.10">
    <property type="entry name" value="Glycoprotein, Type 4 Pilin"/>
    <property type="match status" value="1"/>
</dbReference>
<gene>
    <name evidence="2" type="ORF">DWB85_05065</name>
</gene>
<proteinExistence type="predicted"/>
<reference evidence="2 3" key="1">
    <citation type="submission" date="2018-07" db="EMBL/GenBank/DDBJ databases">
        <title>Halioglobus sp. genome submission.</title>
        <authorList>
            <person name="Ye M.-Q."/>
            <person name="Du Z.-J."/>
        </authorList>
    </citation>
    <scope>NUCLEOTIDE SEQUENCE [LARGE SCALE GENOMIC DNA]</scope>
    <source>
        <strain evidence="2 3">U0301</strain>
    </source>
</reference>
<dbReference type="SUPFAM" id="SSF54523">
    <property type="entry name" value="Pili subunits"/>
    <property type="match status" value="1"/>
</dbReference>
<accession>A0A3L7DYZ3</accession>
<feature type="domain" description="Type II secretion system protein GspG C-terminal" evidence="1">
    <location>
        <begin position="145"/>
        <end position="244"/>
    </location>
</feature>
<evidence type="ECO:0000259" key="1">
    <source>
        <dbReference type="Pfam" id="PF08334"/>
    </source>
</evidence>
<keyword evidence="3" id="KW-1185">Reference proteome</keyword>
<organism evidence="2 3">
    <name type="scientific">Seongchinamella sediminis</name>
    <dbReference type="NCBI Taxonomy" id="2283635"/>
    <lineage>
        <taxon>Bacteria</taxon>
        <taxon>Pseudomonadati</taxon>
        <taxon>Pseudomonadota</taxon>
        <taxon>Gammaproteobacteria</taxon>
        <taxon>Cellvibrionales</taxon>
        <taxon>Halieaceae</taxon>
        <taxon>Seongchinamella</taxon>
    </lineage>
</organism>
<name>A0A3L7DYZ3_9GAMM</name>
<comment type="caution">
    <text evidence="2">The sequence shown here is derived from an EMBL/GenBank/DDBJ whole genome shotgun (WGS) entry which is preliminary data.</text>
</comment>
<dbReference type="Pfam" id="PF08334">
    <property type="entry name" value="T2SSG"/>
    <property type="match status" value="1"/>
</dbReference>
<dbReference type="EMBL" id="QRAN01000004">
    <property type="protein sequence ID" value="RLQ22817.1"/>
    <property type="molecule type" value="Genomic_DNA"/>
</dbReference>